<evidence type="ECO:0000256" key="11">
    <source>
        <dbReference type="PIRSR" id="PIRSR004803-2"/>
    </source>
</evidence>
<dbReference type="InterPro" id="IPR042173">
    <property type="entry name" value="RNase_J_2"/>
</dbReference>
<evidence type="ECO:0000256" key="1">
    <source>
        <dbReference type="ARBA" id="ARBA00022490"/>
    </source>
</evidence>
<feature type="binding site" evidence="12">
    <location>
        <position position="75"/>
    </location>
    <ligand>
        <name>Zn(2+)</name>
        <dbReference type="ChEBI" id="CHEBI:29105"/>
        <label>1</label>
        <note>catalytic</note>
    </ligand>
</feature>
<dbReference type="HAMAP" id="MF_01491">
    <property type="entry name" value="RNase_J_bact"/>
    <property type="match status" value="1"/>
</dbReference>
<dbReference type="Pfam" id="PF17770">
    <property type="entry name" value="RNase_J_C"/>
    <property type="match status" value="1"/>
</dbReference>
<comment type="caution">
    <text evidence="14">The sequence shown here is derived from an EMBL/GenBank/DDBJ whole genome shotgun (WGS) entry which is preliminary data.</text>
</comment>
<dbReference type="InterPro" id="IPR055132">
    <property type="entry name" value="RNase_J_b_CASP"/>
</dbReference>
<evidence type="ECO:0000256" key="2">
    <source>
        <dbReference type="ARBA" id="ARBA00022722"/>
    </source>
</evidence>
<feature type="binding site" evidence="12">
    <location>
        <position position="141"/>
    </location>
    <ligand>
        <name>Zn(2+)</name>
        <dbReference type="ChEBI" id="CHEBI:29105"/>
        <label>1</label>
        <note>catalytic</note>
    </ligand>
</feature>
<evidence type="ECO:0000256" key="6">
    <source>
        <dbReference type="ARBA" id="ARBA00022833"/>
    </source>
</evidence>
<reference evidence="14" key="1">
    <citation type="submission" date="2020-10" db="EMBL/GenBank/DDBJ databases">
        <authorList>
            <person name="Gilroy R."/>
        </authorList>
    </citation>
    <scope>NUCLEOTIDE SEQUENCE</scope>
    <source>
        <strain evidence="14">CHK147-3167</strain>
    </source>
</reference>
<dbReference type="Gene3D" id="3.60.15.10">
    <property type="entry name" value="Ribonuclease Z/Hydroxyacylglutathione hydrolase-like"/>
    <property type="match status" value="1"/>
</dbReference>
<comment type="cofactor">
    <cofactor evidence="12">
        <name>Ca(2+)</name>
        <dbReference type="ChEBI" id="CHEBI:29108"/>
    </cofactor>
    <text evidence="12">Binds 1 Ca(2+) cation per subunit. Seen in 1 crystal structure, it is not clear if it is physiologically important.</text>
</comment>
<gene>
    <name evidence="9" type="primary">rnj</name>
    <name evidence="14" type="ORF">IAB27_04510</name>
</gene>
<dbReference type="InterPro" id="IPR001279">
    <property type="entry name" value="Metallo-B-lactamas"/>
</dbReference>
<feature type="binding site" evidence="12">
    <location>
        <position position="390"/>
    </location>
    <ligand>
        <name>Zn(2+)</name>
        <dbReference type="ChEBI" id="CHEBI:29105"/>
        <label>2</label>
        <note>catalytic</note>
    </ligand>
</feature>
<dbReference type="Pfam" id="PF07521">
    <property type="entry name" value="RMMBL"/>
    <property type="match status" value="1"/>
</dbReference>
<keyword evidence="6 12" id="KW-0862">Zinc</keyword>
<sequence length="560" mass="62470">MKFNKDVTYVFAMGGLGEIGKNTYCMMRNDELIITDAGVYFPGDELMGINYVIPDFTFLKENESKIKGLFITHGHEDHIGAIPFLVTMVNIPAIYAPHQAAALIRKKLEDRGIKYNNVYAYDDDSIYKFKEFQVEFYRVTHSIPDAHGIIIKSKDGTIMTTGDFKFDLTPIGPLPELHKIAKLGAEGVTLLMNDSTNAMNKGTSNSESLVNNALEQIFTKNPDRRIIIATFASNIYRLKHIVDTCKRHGRKIVTFGRSMENNIEISIEGGYIKHKEVFITPEEAKRMAPEKVCILCTGTQGEPLAALSRIANGTFRQIKLTPDDIVIFSSSAIPGNALSIGRTINKLYLKGVTVYTNSDLKEIHASGHANEEELKWLFQLARPKYLMPFHGEYRMLKASADIAVKCGMPRENAFVLSNGDVLAMKDQVIKYAGHIHIGNNYVDGNRVGDVSNSVMKERKTMANDGIVVVIANIDVKNKKLIGTPNVTTRGFVLVNDNIQLLKKLEGMAKWAINDKLKTDADYADIKNEIISTISSYISTHTGRRPIILPVIMDIKKSVKS</sequence>
<dbReference type="InterPro" id="IPR004613">
    <property type="entry name" value="RNase_J"/>
</dbReference>
<comment type="function">
    <text evidence="9">An RNase that has 5'-3' exonuclease and possibly endonuclease activity. Involved in maturation of rRNA and in some organisms also mRNA maturation and/or decay.</text>
</comment>
<dbReference type="Pfam" id="PF22505">
    <property type="entry name" value="RNase_J_b_CASP"/>
    <property type="match status" value="1"/>
</dbReference>
<dbReference type="PANTHER" id="PTHR43694">
    <property type="entry name" value="RIBONUCLEASE J"/>
    <property type="match status" value="1"/>
</dbReference>
<feature type="active site" description="Proton acceptor" evidence="10">
    <location>
        <position position="368"/>
    </location>
</feature>
<feature type="binding site" evidence="12">
    <location>
        <position position="443"/>
    </location>
    <ligand>
        <name>Ca(2+)</name>
        <dbReference type="ChEBI" id="CHEBI:29108"/>
    </ligand>
</feature>
<dbReference type="CDD" id="cd07714">
    <property type="entry name" value="RNaseJ_MBL-fold"/>
    <property type="match status" value="1"/>
</dbReference>
<dbReference type="EC" id="3.1.-.-" evidence="9"/>
<dbReference type="PIRSF" id="PIRSF004803">
    <property type="entry name" value="RnjA"/>
    <property type="match status" value="1"/>
</dbReference>
<evidence type="ECO:0000256" key="7">
    <source>
        <dbReference type="ARBA" id="ARBA00022839"/>
    </source>
</evidence>
<dbReference type="InterPro" id="IPR030854">
    <property type="entry name" value="RNase_J_bac"/>
</dbReference>
<dbReference type="EMBL" id="DVFV01000083">
    <property type="protein sequence ID" value="HIQ90867.1"/>
    <property type="molecule type" value="Genomic_DNA"/>
</dbReference>
<keyword evidence="3 12" id="KW-0479">Metal-binding</keyword>
<dbReference type="AlphaFoldDB" id="A0A9D0ZSU0"/>
<comment type="similarity">
    <text evidence="9">Belongs to the metallo-beta-lactamase superfamily. RNA-metabolizing metallo-beta-lactamase-like family. Bacterial RNase J subfamily.</text>
</comment>
<dbReference type="PROSITE" id="PS01292">
    <property type="entry name" value="UPF0036"/>
    <property type="match status" value="1"/>
</dbReference>
<keyword evidence="4 9" id="KW-0255">Endonuclease</keyword>
<dbReference type="Gene3D" id="3.40.50.10710">
    <property type="entry name" value="Metallo-hydrolase/oxidoreductase"/>
    <property type="match status" value="1"/>
</dbReference>
<keyword evidence="7 9" id="KW-0269">Exonuclease</keyword>
<dbReference type="Pfam" id="PF00753">
    <property type="entry name" value="Lactamase_B"/>
    <property type="match status" value="1"/>
</dbReference>
<feature type="binding site" evidence="12">
    <location>
        <position position="78"/>
    </location>
    <ligand>
        <name>Zn(2+)</name>
        <dbReference type="ChEBI" id="CHEBI:29105"/>
        <label>2</label>
        <note>catalytic</note>
    </ligand>
</feature>
<dbReference type="InterPro" id="IPR011108">
    <property type="entry name" value="RMMBL"/>
</dbReference>
<keyword evidence="8 9" id="KW-0694">RNA-binding</keyword>
<evidence type="ECO:0000313" key="14">
    <source>
        <dbReference type="EMBL" id="HIQ90867.1"/>
    </source>
</evidence>
<feature type="binding site" evidence="11">
    <location>
        <begin position="232"/>
        <end position="234"/>
    </location>
    <ligand>
        <name>substrate</name>
    </ligand>
</feature>
<feature type="active site" description="Proton donor" evidence="10">
    <location>
        <position position="194"/>
    </location>
</feature>
<organism evidence="14 15">
    <name type="scientific">Candidatus Coprosoma intestinipullorum</name>
    <dbReference type="NCBI Taxonomy" id="2840752"/>
    <lineage>
        <taxon>Bacteria</taxon>
        <taxon>Bacillati</taxon>
        <taxon>Bacillota</taxon>
        <taxon>Bacillota incertae sedis</taxon>
        <taxon>Candidatus Coprosoma</taxon>
    </lineage>
</organism>
<feature type="binding site" evidence="12">
    <location>
        <position position="77"/>
    </location>
    <ligand>
        <name>Zn(2+)</name>
        <dbReference type="ChEBI" id="CHEBI:29105"/>
        <label>1</label>
        <note>catalytic</note>
    </ligand>
</feature>
<proteinExistence type="inferred from homology"/>
<evidence type="ECO:0000256" key="4">
    <source>
        <dbReference type="ARBA" id="ARBA00022759"/>
    </source>
</evidence>
<dbReference type="InterPro" id="IPR041636">
    <property type="entry name" value="RNase_J_C"/>
</dbReference>
<dbReference type="PANTHER" id="PTHR43694:SF1">
    <property type="entry name" value="RIBONUCLEASE J"/>
    <property type="match status" value="1"/>
</dbReference>
<keyword evidence="9" id="KW-0698">rRNA processing</keyword>
<dbReference type="InterPro" id="IPR036866">
    <property type="entry name" value="RibonucZ/Hydroxyglut_hydro"/>
</dbReference>
<dbReference type="GO" id="GO:0006364">
    <property type="term" value="P:rRNA processing"/>
    <property type="evidence" value="ECO:0007669"/>
    <property type="project" value="UniProtKB-UniRule"/>
</dbReference>
<dbReference type="SUPFAM" id="SSF56281">
    <property type="entry name" value="Metallo-hydrolase/oxidoreductase"/>
    <property type="match status" value="1"/>
</dbReference>
<evidence type="ECO:0000313" key="15">
    <source>
        <dbReference type="Proteomes" id="UP000886786"/>
    </source>
</evidence>
<evidence type="ECO:0000259" key="13">
    <source>
        <dbReference type="SMART" id="SM00849"/>
    </source>
</evidence>
<dbReference type="GO" id="GO:0004521">
    <property type="term" value="F:RNA endonuclease activity"/>
    <property type="evidence" value="ECO:0007669"/>
    <property type="project" value="UniProtKB-UniRule"/>
</dbReference>
<dbReference type="GO" id="GO:0003723">
    <property type="term" value="F:RNA binding"/>
    <property type="evidence" value="ECO:0007669"/>
    <property type="project" value="UniProtKB-UniRule"/>
</dbReference>
<keyword evidence="5 9" id="KW-0378">Hydrolase</keyword>
<dbReference type="Gene3D" id="3.10.20.580">
    <property type="match status" value="1"/>
</dbReference>
<dbReference type="GO" id="GO:0008270">
    <property type="term" value="F:zinc ion binding"/>
    <property type="evidence" value="ECO:0007669"/>
    <property type="project" value="InterPro"/>
</dbReference>
<reference evidence="14" key="2">
    <citation type="journal article" date="2021" name="PeerJ">
        <title>Extensive microbial diversity within the chicken gut microbiome revealed by metagenomics and culture.</title>
        <authorList>
            <person name="Gilroy R."/>
            <person name="Ravi A."/>
            <person name="Getino M."/>
            <person name="Pursley I."/>
            <person name="Horton D.L."/>
            <person name="Alikhan N.F."/>
            <person name="Baker D."/>
            <person name="Gharbi K."/>
            <person name="Hall N."/>
            <person name="Watson M."/>
            <person name="Adriaenssens E.M."/>
            <person name="Foster-Nyarko E."/>
            <person name="Jarju S."/>
            <person name="Secka A."/>
            <person name="Antonio M."/>
            <person name="Oren A."/>
            <person name="Chaudhuri R.R."/>
            <person name="La Ragione R."/>
            <person name="Hildebrand F."/>
            <person name="Pallen M.J."/>
        </authorList>
    </citation>
    <scope>NUCLEOTIDE SEQUENCE</scope>
    <source>
        <strain evidence="14">CHK147-3167</strain>
    </source>
</reference>
<name>A0A9D0ZSU0_9FIRM</name>
<evidence type="ECO:0000256" key="9">
    <source>
        <dbReference type="HAMAP-Rule" id="MF_01491"/>
    </source>
</evidence>
<dbReference type="InterPro" id="IPR001587">
    <property type="entry name" value="RNase_J_CS"/>
</dbReference>
<dbReference type="Proteomes" id="UP000886786">
    <property type="component" value="Unassembled WGS sequence"/>
</dbReference>
<comment type="cofactor">
    <cofactor evidence="12">
        <name>Zn(2+)</name>
        <dbReference type="ChEBI" id="CHEBI:29105"/>
    </cofactor>
    <text evidence="12">Binds 2 Zn(2+) ions per subunit. It is not clear if Zn(2+) or Mg(2+) is physiologically important.</text>
</comment>
<dbReference type="GO" id="GO:0005737">
    <property type="term" value="C:cytoplasm"/>
    <property type="evidence" value="ECO:0007669"/>
    <property type="project" value="UniProtKB-SubCell"/>
</dbReference>
<keyword evidence="2 9" id="KW-0540">Nuclease</keyword>
<evidence type="ECO:0000256" key="10">
    <source>
        <dbReference type="PIRSR" id="PIRSR004803-1"/>
    </source>
</evidence>
<keyword evidence="1 9" id="KW-0963">Cytoplasm</keyword>
<feature type="binding site" evidence="12">
    <location>
        <position position="48"/>
    </location>
    <ligand>
        <name>Ca(2+)</name>
        <dbReference type="ChEBI" id="CHEBI:29108"/>
    </ligand>
</feature>
<dbReference type="GO" id="GO:0004534">
    <property type="term" value="F:5'-3' RNA exonuclease activity"/>
    <property type="evidence" value="ECO:0007669"/>
    <property type="project" value="UniProtKB-UniRule"/>
</dbReference>
<feature type="domain" description="Metallo-beta-lactamase" evidence="13">
    <location>
        <begin position="20"/>
        <end position="214"/>
    </location>
</feature>
<evidence type="ECO:0000256" key="8">
    <source>
        <dbReference type="ARBA" id="ARBA00022884"/>
    </source>
</evidence>
<accession>A0A9D0ZSU0</accession>
<evidence type="ECO:0000256" key="12">
    <source>
        <dbReference type="PIRSR" id="PIRSR004803-3"/>
    </source>
</evidence>
<dbReference type="SMART" id="SM00849">
    <property type="entry name" value="Lactamase_B"/>
    <property type="match status" value="1"/>
</dbReference>
<dbReference type="NCBIfam" id="TIGR00649">
    <property type="entry name" value="MG423"/>
    <property type="match status" value="1"/>
</dbReference>
<evidence type="ECO:0000256" key="3">
    <source>
        <dbReference type="ARBA" id="ARBA00022723"/>
    </source>
</evidence>
<keyword evidence="12" id="KW-0106">Calcium</keyword>
<feature type="binding site" evidence="12">
    <location>
        <position position="73"/>
    </location>
    <ligand>
        <name>Zn(2+)</name>
        <dbReference type="ChEBI" id="CHEBI:29105"/>
        <label>1</label>
        <note>catalytic</note>
    </ligand>
</feature>
<comment type="subunit">
    <text evidence="9">Homodimer, may be a subunit of the RNA degradosome.</text>
</comment>
<comment type="subcellular location">
    <subcellularLocation>
        <location evidence="9">Cytoplasm</location>
    </subcellularLocation>
</comment>
<evidence type="ECO:0000256" key="5">
    <source>
        <dbReference type="ARBA" id="ARBA00022801"/>
    </source>
</evidence>
<protein>
    <recommendedName>
        <fullName evidence="9">Ribonuclease J</fullName>
        <shortName evidence="9">RNase J</shortName>
        <ecNumber evidence="9">3.1.-.-</ecNumber>
    </recommendedName>
</protein>
<feature type="binding site" evidence="9 11">
    <location>
        <begin position="364"/>
        <end position="368"/>
    </location>
    <ligand>
        <name>substrate</name>
    </ligand>
</feature>
<feature type="binding site" evidence="12">
    <location>
        <position position="163"/>
    </location>
    <ligand>
        <name>Zn(2+)</name>
        <dbReference type="ChEBI" id="CHEBI:29105"/>
        <label>1</label>
        <note>catalytic</note>
    </ligand>
</feature>